<accession>A0ABS4QS49</accession>
<organism evidence="2 3">
    <name type="scientific">Nocardia goodfellowii</name>
    <dbReference type="NCBI Taxonomy" id="882446"/>
    <lineage>
        <taxon>Bacteria</taxon>
        <taxon>Bacillati</taxon>
        <taxon>Actinomycetota</taxon>
        <taxon>Actinomycetes</taxon>
        <taxon>Mycobacteriales</taxon>
        <taxon>Nocardiaceae</taxon>
        <taxon>Nocardia</taxon>
    </lineage>
</organism>
<feature type="region of interest" description="Disordered" evidence="1">
    <location>
        <begin position="790"/>
        <end position="840"/>
    </location>
</feature>
<reference evidence="2 3" key="1">
    <citation type="submission" date="2021-03" db="EMBL/GenBank/DDBJ databases">
        <title>Sequencing the genomes of 1000 actinobacteria strains.</title>
        <authorList>
            <person name="Klenk H.-P."/>
        </authorList>
    </citation>
    <scope>NUCLEOTIDE SEQUENCE [LARGE SCALE GENOMIC DNA]</scope>
    <source>
        <strain evidence="2 3">DSM 45516</strain>
    </source>
</reference>
<proteinExistence type="predicted"/>
<dbReference type="Proteomes" id="UP001519325">
    <property type="component" value="Unassembled WGS sequence"/>
</dbReference>
<feature type="compositionally biased region" description="Basic and acidic residues" evidence="1">
    <location>
        <begin position="831"/>
        <end position="840"/>
    </location>
</feature>
<comment type="caution">
    <text evidence="2">The sequence shown here is derived from an EMBL/GenBank/DDBJ whole genome shotgun (WGS) entry which is preliminary data.</text>
</comment>
<evidence type="ECO:0000313" key="2">
    <source>
        <dbReference type="EMBL" id="MBP2194542.1"/>
    </source>
</evidence>
<name>A0ABS4QS49_9NOCA</name>
<sequence length="840" mass="93072">MTTTEESPAYRDEYAWGLAPPGLKTRRQLRAMGKSPGRSVVALMVGKFRGRRVVARLFDPQQAPAKRVPSPAQLAAIRKATHEHQLRAAERRGVSREELTTVGDPGPTWDHNPEKEGNTMSDNTTQHAATHTDPGLETLHLYANQLERALFQAHDEAAHTDHDLEGIHAYAHQLEDALFQAHNEAATWTQIAEDGTTVETEPDPAAQEKVARHEEMLDEHLRQHRAVLASEGRWRSYYEAIDRNPEPAAAEPPQPQGLGQRMAYLCAVVATNQARDRDTWIAERAEEASAAGLDAMDKLLAETQQRQTRAEYALQATPADNQWARVGALADALLWQQSSTIAAEHLEELTRSYAEEWGVLIDAETLTVSLDPNFDAIEAQNKVEAWRLWDREANVLNAIEIMPLTGPAKATVMKAIETWRGQVDSDNPRAHLDDEATRREQLTLDLAEAGIGASDRQHIEFVVDYLRGRTEGHDLLDTRAMVDPGIETRGRVPRLLEMFATTPKSAPILTEEISVMSPVDQDRVRQVGKEIARGQGVSFRVWPDHIDRYGISAKLMDYMAEVDELRSAAGQLAESEPDSNQQLGVGDEIEQHIDHLAREREELRKTLRGGKGLIPEERVQVLATLEDIDAGRIWGGGEMPELLFADERSKADRDKTRYEDIASEFATAQHEALDEAITATGAVKRNSREAGELGMARLAINATLYTVASGVGGKAAEIERGHYAKRRARFVRALTSAGVDEQDATRIRGMVDDQAREAGKLGQAAGSRAQQWQEKTTRLVATRNDVAAQHRAAASGRAARPERTVGRDQAALRTEAPAHAQVRARATSRRRQLESPEVGR</sequence>
<dbReference type="EMBL" id="JAGGMR010000002">
    <property type="protein sequence ID" value="MBP2194542.1"/>
    <property type="molecule type" value="Genomic_DNA"/>
</dbReference>
<keyword evidence="3" id="KW-1185">Reference proteome</keyword>
<evidence type="ECO:0000313" key="3">
    <source>
        <dbReference type="Proteomes" id="UP001519325"/>
    </source>
</evidence>
<protein>
    <submittedName>
        <fullName evidence="2">Uncharacterized protein</fullName>
    </submittedName>
</protein>
<evidence type="ECO:0000256" key="1">
    <source>
        <dbReference type="SAM" id="MobiDB-lite"/>
    </source>
</evidence>
<gene>
    <name evidence="2" type="ORF">BJ987_007520</name>
</gene>
<feature type="compositionally biased region" description="Polar residues" evidence="1">
    <location>
        <begin position="118"/>
        <end position="129"/>
    </location>
</feature>
<feature type="region of interest" description="Disordered" evidence="1">
    <location>
        <begin position="87"/>
        <end position="131"/>
    </location>
</feature>
<feature type="compositionally biased region" description="Basic and acidic residues" evidence="1">
    <location>
        <begin position="87"/>
        <end position="99"/>
    </location>
</feature>
<dbReference type="RefSeq" id="WP_209899837.1">
    <property type="nucleotide sequence ID" value="NZ_JAGGMR010000002.1"/>
</dbReference>